<dbReference type="SUPFAM" id="SSF49303">
    <property type="entry name" value="beta-Galactosidase/glucuronidase domain"/>
    <property type="match status" value="1"/>
</dbReference>
<dbReference type="Gene3D" id="2.60.40.10">
    <property type="entry name" value="Immunoglobulins"/>
    <property type="match status" value="1"/>
</dbReference>
<dbReference type="InterPro" id="IPR017853">
    <property type="entry name" value="GH"/>
</dbReference>
<keyword evidence="6" id="KW-1133">Transmembrane helix</keyword>
<dbReference type="EC" id="3.2.1.23" evidence="3"/>
<evidence type="ECO:0000256" key="6">
    <source>
        <dbReference type="SAM" id="Phobius"/>
    </source>
</evidence>
<proteinExistence type="inferred from homology"/>
<dbReference type="PANTHER" id="PTHR46323:SF2">
    <property type="entry name" value="BETA-GALACTOSIDASE"/>
    <property type="match status" value="1"/>
</dbReference>
<keyword evidence="6" id="KW-0472">Membrane</keyword>
<feature type="chain" id="PRO_5039501833" description="beta-galactosidase" evidence="7">
    <location>
        <begin position="30"/>
        <end position="2375"/>
    </location>
</feature>
<evidence type="ECO:0000256" key="7">
    <source>
        <dbReference type="SAM" id="SignalP"/>
    </source>
</evidence>
<evidence type="ECO:0000313" key="9">
    <source>
        <dbReference type="EMBL" id="MBC8546784.1"/>
    </source>
</evidence>
<evidence type="ECO:0000256" key="3">
    <source>
        <dbReference type="ARBA" id="ARBA00012756"/>
    </source>
</evidence>
<evidence type="ECO:0000313" key="10">
    <source>
        <dbReference type="Proteomes" id="UP000653127"/>
    </source>
</evidence>
<dbReference type="InterPro" id="IPR011081">
    <property type="entry name" value="Big_4"/>
</dbReference>
<dbReference type="Gene3D" id="3.20.20.80">
    <property type="entry name" value="Glycosidases"/>
    <property type="match status" value="1"/>
</dbReference>
<feature type="transmembrane region" description="Helical" evidence="6">
    <location>
        <begin position="2350"/>
        <end position="2368"/>
    </location>
</feature>
<dbReference type="PANTHER" id="PTHR46323">
    <property type="entry name" value="BETA-GALACTOSIDASE"/>
    <property type="match status" value="1"/>
</dbReference>
<dbReference type="Pfam" id="PF00754">
    <property type="entry name" value="F5_F8_type_C"/>
    <property type="match status" value="3"/>
</dbReference>
<dbReference type="GO" id="GO:0004565">
    <property type="term" value="F:beta-galactosidase activity"/>
    <property type="evidence" value="ECO:0007669"/>
    <property type="project" value="UniProtKB-EC"/>
</dbReference>
<dbReference type="RefSeq" id="WP_249282862.1">
    <property type="nucleotide sequence ID" value="NZ_JACRST010000009.1"/>
</dbReference>
<keyword evidence="10" id="KW-1185">Reference proteome</keyword>
<sequence>MKRRTGKWLACCLAICLASSNLTMAWAQADGLDATELAPQIHEAAAAEMQISQTSAQIEYLDMQEVVSSVVADNTATDEGFLVENVLDGDPATIWHTEYSMEEDADGNPIVPTEFPHWLEFVLHEPIQMDVIRYEPRGDNAYYPHYIKGYEIYLSESADGEYGDQPDYSGELAQQDREIVFEQTETAAKLKLVFLSKHHEISDYDPISMSVGEIQFGVAGGETPSPAEDAVVALPQSGFAVEASSSGGDAYSAGKAIDGDAMTLWHGQWDGTEPLPYWISLCLDQDAAEDFAVESVSITHRKDAGANPDHPAVTGVKVNLYVSSDGQTWGDPVVSDYALDNGKGVTTKVPVNAYGRYVKVEGANNNFMAIAELDAAVYNTDVIDVETLFALTKRVAEAKVLAEESAGQVGDDFGQYPQAAYNRYLSAIADAERALADKSGLSEAIEALNAATDEFLASEKRFTADLFDALRQEARALQNRTQAGEENGQAPQAAKDAFEKAIVAAEQIDLSGYVTEEQLAELFADYQSLKQAMAAFRSQIIVISEDDVMSIAGTWQFREGAIEESGEYTDTIELPGSTDEAGLGHDNRQNISPKHLNRDTMLIGLATYERTIQVPADWAGKTVTLNLERTKKTKVQIDGQMVGPQQLSLTTPHVYDVTAFLKPGETQTLTIEVNNDETGLPISIFDTFFNTAPDSTDRAWCHQVSEYTQTNWNGIVGKMELKATPSVHITDFQIRPNSDLKSAAVTLRIERASADYAVNGTVSLSAESFNHEGEPHRAEPQEISFAFAASETVTGVKYNYQMGNDVKLWDEFTPNLYTMKAVLTTEQDENNEPSCTIEEREFGMRRLTVIDSNGGRQFLINDKVVMMRGEINCAAFPKTGYAPMELEEWMKIMQTYKDYGINHVRFHTWVPPEAAFKAADRLGLYLNFELPNWSYSMFGEEVNGKPSGEAYYQEDTKKIFQAYLNSPSAAMMALGNELRPGWIYYQTFLEFCEKLEPDLLLSDIAGHSYFPESADFAAKHNYGYLPHEEPRNTWNYNSFTRSTPVAAMGHEPGQVQVYPDYEDELPKYEDAVLKPRNLEYFWDILKSAGIGDMSGKFSDATGSLSAMFYRYFAESYIRTDGAGGFQLLGLQDFPGQGTALVGILDAFLESKGDITPEEFRQSCSELVVLAELDNFVLENNQQLSANLLIGNFAANGIHTGINWSLETETGDVIASGSLDAKGAPQGANTDYGRVTADLNGVDKAQRLLFKLSLTNEDYAEIAPYSMGKNEYEIWVFPAKETINTEAPDDVNIYRDFSPQAEQDLKAGKKVLIVSEGNTASLPKSRAISFRQDFWSPMFHGPVASESSNGYSLGVYIDQEHPMFRDFPTQEFANWQWYGIEQGGARGMLINGAPVDLKPIVQPISTIDQPDRLAAIFEAKVYEGKLMVSTLNLLDKSDAASKQLLSSMLQYMHSDDFNPTVDVEADFLKQRLPTQELTGIQLSGNASLQIGETAQITVKGVNSKGQVVALPDGAATTYESADKSIVTVDVGGVVTAVANGMTTVTATVTAGETIYTNQLVVTVGQAELTPVDMTGVTATATSQLDNGTYKVENAIDGNLNTIWHSAYQTTSLPQSVTLELPQMTELSAVYVYARPNNPGGGIYQASIFLSDDGQSWRQVVAEEEFNYINENRVFAFDRQEAKFIKIQVEKSLTQDNAASFAEVKLYNGDTIVSVENPPAQVVRFGTALEKILKNAPLPEEVEVFFGGDKTEVLPVIWSEGYYNPNVPGDYTFTGHIYKEGVANFKNVKALYTITVLPKDETRPPNVEEMKAAVAQAQALNQADYTVESWSVLEGYLNEAANFGALTAATQHDADVLTEKILDAMKALVPVDDTPSDVDKTALKALIAAVEGKYDETRYTAESWKALTDALNAAKAVVTDAAATESQVFEAYLALVAARDGLTYAPDKSLLALAVEIAEDLLKDESLTAATKEALQAAVNSAKAVLDNADATQAEINAEYEAVMTRITELVKADKTLLRQLIAMAEELKEGNYRPSSWANLQAVLTEAKAVEANGNATEAMIAEACDKLFEAINALQSEFNYAAINAAIKLAKEILADSKYDEASKAGLAELVAKAEALCESDEATQKGLDDMAAELTRAIAKVRLMQAVAEVNGLNAARYTAASWNAVQAAQAEAKALLANENATAEELTGAATKLANAVKSLVKKGGSSGSVSKVSDSDYWNEIIEKINSTTKGGTVNATLESGAMTPATVIDAAAAKGVALNIEIGGKAYLLSNYAIDASAVYYSAAELIAMADGETAAQSGAISLNPETGGEVAATVPNAAAPAGEAASASETIGGAQQAAEQGENLSGLWLLVLTAAGLIVVAAWRKNHKAH</sequence>
<evidence type="ECO:0000256" key="2">
    <source>
        <dbReference type="ARBA" id="ARBA00007401"/>
    </source>
</evidence>
<dbReference type="Gene3D" id="1.20.1270.90">
    <property type="entry name" value="AF1782-like"/>
    <property type="match status" value="3"/>
</dbReference>
<dbReference type="Gene3D" id="2.60.40.1080">
    <property type="match status" value="1"/>
</dbReference>
<dbReference type="EMBL" id="JACRST010000009">
    <property type="protein sequence ID" value="MBC8546784.1"/>
    <property type="molecule type" value="Genomic_DNA"/>
</dbReference>
<dbReference type="InterPro" id="IPR003343">
    <property type="entry name" value="Big_2"/>
</dbReference>
<feature type="domain" description="F5/8 type C" evidence="8">
    <location>
        <begin position="46"/>
        <end position="161"/>
    </location>
</feature>
<comment type="caution">
    <text evidence="9">The sequence shown here is derived from an EMBL/GenBank/DDBJ whole genome shotgun (WGS) entry which is preliminary data.</text>
</comment>
<protein>
    <recommendedName>
        <fullName evidence="3">beta-galactosidase</fullName>
        <ecNumber evidence="3">3.2.1.23</ecNumber>
    </recommendedName>
</protein>
<dbReference type="PROSITE" id="PS50022">
    <property type="entry name" value="FA58C_3"/>
    <property type="match status" value="2"/>
</dbReference>
<keyword evidence="5" id="KW-0326">Glycosidase</keyword>
<dbReference type="SUPFAM" id="SSF49373">
    <property type="entry name" value="Invasin/intimin cell-adhesion fragments"/>
    <property type="match status" value="1"/>
</dbReference>
<evidence type="ECO:0000259" key="8">
    <source>
        <dbReference type="PROSITE" id="PS50022"/>
    </source>
</evidence>
<dbReference type="InterPro" id="IPR006102">
    <property type="entry name" value="Ig-like_GH2"/>
</dbReference>
<comment type="similarity">
    <text evidence="2">Belongs to the glycosyl hydrolase 2 family.</text>
</comment>
<evidence type="ECO:0000256" key="1">
    <source>
        <dbReference type="ARBA" id="ARBA00001412"/>
    </source>
</evidence>
<dbReference type="Gene3D" id="1.20.1270.70">
    <property type="entry name" value="Designed single chain three-helix bundle"/>
    <property type="match status" value="2"/>
</dbReference>
<dbReference type="Pfam" id="PF02368">
    <property type="entry name" value="Big_2"/>
    <property type="match status" value="1"/>
</dbReference>
<comment type="catalytic activity">
    <reaction evidence="1">
        <text>Hydrolysis of terminal non-reducing beta-D-galactose residues in beta-D-galactosides.</text>
        <dbReference type="EC" id="3.2.1.23"/>
    </reaction>
</comment>
<dbReference type="GO" id="GO:0005990">
    <property type="term" value="P:lactose catabolic process"/>
    <property type="evidence" value="ECO:0007669"/>
    <property type="project" value="TreeGrafter"/>
</dbReference>
<dbReference type="InterPro" id="IPR008964">
    <property type="entry name" value="Invasin/intimin_cell_adhesion"/>
</dbReference>
<evidence type="ECO:0000256" key="5">
    <source>
        <dbReference type="ARBA" id="ARBA00023295"/>
    </source>
</evidence>
<organism evidence="9 10">
    <name type="scientific">Ligaoa zhengdingensis</name>
    <dbReference type="NCBI Taxonomy" id="2763658"/>
    <lineage>
        <taxon>Bacteria</taxon>
        <taxon>Bacillati</taxon>
        <taxon>Bacillota</taxon>
        <taxon>Clostridia</taxon>
        <taxon>Eubacteriales</taxon>
        <taxon>Oscillospiraceae</taxon>
        <taxon>Ligaoa</taxon>
    </lineage>
</organism>
<name>A0A926I3X2_9FIRM</name>
<dbReference type="SUPFAM" id="SSF51445">
    <property type="entry name" value="(Trans)glycosidases"/>
    <property type="match status" value="1"/>
</dbReference>
<feature type="domain" description="F5/8 type C" evidence="8">
    <location>
        <begin position="1555"/>
        <end position="1707"/>
    </location>
</feature>
<dbReference type="InterPro" id="IPR036156">
    <property type="entry name" value="Beta-gal/glucu_dom_sf"/>
</dbReference>
<keyword evidence="4" id="KW-0378">Hydrolase</keyword>
<dbReference type="InterPro" id="IPR050347">
    <property type="entry name" value="Bact_Beta-galactosidase"/>
</dbReference>
<dbReference type="Proteomes" id="UP000653127">
    <property type="component" value="Unassembled WGS sequence"/>
</dbReference>
<dbReference type="SUPFAM" id="SSF49785">
    <property type="entry name" value="Galactose-binding domain-like"/>
    <property type="match status" value="4"/>
</dbReference>
<feature type="signal peptide" evidence="7">
    <location>
        <begin position="1"/>
        <end position="29"/>
    </location>
</feature>
<dbReference type="GO" id="GO:0009341">
    <property type="term" value="C:beta-galactosidase complex"/>
    <property type="evidence" value="ECO:0007669"/>
    <property type="project" value="TreeGrafter"/>
</dbReference>
<evidence type="ECO:0000256" key="4">
    <source>
        <dbReference type="ARBA" id="ARBA00022801"/>
    </source>
</evidence>
<dbReference type="SMART" id="SM00635">
    <property type="entry name" value="BID_2"/>
    <property type="match status" value="1"/>
</dbReference>
<dbReference type="InterPro" id="IPR000421">
    <property type="entry name" value="FA58C"/>
</dbReference>
<reference evidence="9" key="1">
    <citation type="submission" date="2020-08" db="EMBL/GenBank/DDBJ databases">
        <title>Genome public.</title>
        <authorList>
            <person name="Liu C."/>
            <person name="Sun Q."/>
        </authorList>
    </citation>
    <scope>NUCLEOTIDE SEQUENCE</scope>
    <source>
        <strain evidence="9">NSJ-31</strain>
    </source>
</reference>
<dbReference type="Pfam" id="PF07532">
    <property type="entry name" value="Big_4"/>
    <property type="match status" value="1"/>
</dbReference>
<keyword evidence="7" id="KW-0732">Signal</keyword>
<gene>
    <name evidence="9" type="ORF">H8711_07525</name>
</gene>
<dbReference type="Pfam" id="PF07554">
    <property type="entry name" value="FIVAR"/>
    <property type="match status" value="4"/>
</dbReference>
<keyword evidence="6" id="KW-0812">Transmembrane</keyword>
<dbReference type="InterPro" id="IPR008979">
    <property type="entry name" value="Galactose-bd-like_sf"/>
</dbReference>
<dbReference type="Gene3D" id="2.60.120.260">
    <property type="entry name" value="Galactose-binding domain-like"/>
    <property type="match status" value="4"/>
</dbReference>
<dbReference type="InterPro" id="IPR013783">
    <property type="entry name" value="Ig-like_fold"/>
</dbReference>
<dbReference type="Pfam" id="PF00703">
    <property type="entry name" value="Glyco_hydro_2"/>
    <property type="match status" value="1"/>
</dbReference>
<accession>A0A926I3X2</accession>